<gene>
    <name evidence="3" type="ORF">HGRIS_008749</name>
</gene>
<reference evidence="4" key="1">
    <citation type="submission" date="2024-06" db="EMBL/GenBank/DDBJ databases">
        <title>Multi-omics analyses provide insights into the biosynthesis of the anticancer antibiotic pleurotin in Hohenbuehelia grisea.</title>
        <authorList>
            <person name="Weaver J.A."/>
            <person name="Alberti F."/>
        </authorList>
    </citation>
    <scope>NUCLEOTIDE SEQUENCE [LARGE SCALE GENOMIC DNA]</scope>
    <source>
        <strain evidence="4">T-177</strain>
    </source>
</reference>
<feature type="domain" description="Ricin B lectin" evidence="2">
    <location>
        <begin position="170"/>
        <end position="300"/>
    </location>
</feature>
<dbReference type="SMART" id="SM00458">
    <property type="entry name" value="RICIN"/>
    <property type="match status" value="1"/>
</dbReference>
<dbReference type="CDD" id="cd00161">
    <property type="entry name" value="beta-trefoil_Ricin-like"/>
    <property type="match status" value="1"/>
</dbReference>
<dbReference type="InterPro" id="IPR035992">
    <property type="entry name" value="Ricin_B-like_lectins"/>
</dbReference>
<protein>
    <recommendedName>
        <fullName evidence="2">Ricin B lectin domain-containing protein</fullName>
    </recommendedName>
</protein>
<organism evidence="3 4">
    <name type="scientific">Hohenbuehelia grisea</name>
    <dbReference type="NCBI Taxonomy" id="104357"/>
    <lineage>
        <taxon>Eukaryota</taxon>
        <taxon>Fungi</taxon>
        <taxon>Dikarya</taxon>
        <taxon>Basidiomycota</taxon>
        <taxon>Agaricomycotina</taxon>
        <taxon>Agaricomycetes</taxon>
        <taxon>Agaricomycetidae</taxon>
        <taxon>Agaricales</taxon>
        <taxon>Pleurotineae</taxon>
        <taxon>Pleurotaceae</taxon>
        <taxon>Hohenbuehelia</taxon>
    </lineage>
</organism>
<evidence type="ECO:0000256" key="1">
    <source>
        <dbReference type="SAM" id="SignalP"/>
    </source>
</evidence>
<comment type="caution">
    <text evidence="3">The sequence shown here is derived from an EMBL/GenBank/DDBJ whole genome shotgun (WGS) entry which is preliminary data.</text>
</comment>
<dbReference type="InterPro" id="IPR037176">
    <property type="entry name" value="Osmotin/thaumatin-like_sf"/>
</dbReference>
<sequence length="301" mass="32947">MKLLALFTFLPIVLAQRRLSITNKCPSPITAYVKSATMTTQVSLPIFGAREVAISQDFAGFVYTDANGGSADGTQSNRAGFFLQNDQYYFVVDPTRFNTGIRVTPITNSSQASGFCPDTWCNVSGCSAYQQPPVGFPSPALSAPASPLNRCPGSSTSYSITFCPDNAFPSWRLHPNGNTGKCLDLRNNVRENGTPVQIWDCNDTPAQNWILNPGSTKVRLMGTNFCLDAGSAPGDNVPMKIWQCYDNLPAQQWFLTNDRRLALDNQGLCLDLPQGIADNGNQVQTYRCTDGNTNQVWFRPS</sequence>
<dbReference type="InterPro" id="IPR000772">
    <property type="entry name" value="Ricin_B_lectin"/>
</dbReference>
<dbReference type="Gene3D" id="2.80.10.50">
    <property type="match status" value="2"/>
</dbReference>
<keyword evidence="1" id="KW-0732">Signal</keyword>
<feature type="signal peptide" evidence="1">
    <location>
        <begin position="1"/>
        <end position="15"/>
    </location>
</feature>
<dbReference type="SUPFAM" id="SSF50370">
    <property type="entry name" value="Ricin B-like lectins"/>
    <property type="match status" value="1"/>
</dbReference>
<name>A0ABR3JAF2_9AGAR</name>
<evidence type="ECO:0000313" key="3">
    <source>
        <dbReference type="EMBL" id="KAL0952120.1"/>
    </source>
</evidence>
<accession>A0ABR3JAF2</accession>
<feature type="chain" id="PRO_5045324555" description="Ricin B lectin domain-containing protein" evidence="1">
    <location>
        <begin position="16"/>
        <end position="301"/>
    </location>
</feature>
<proteinExistence type="predicted"/>
<evidence type="ECO:0000259" key="2">
    <source>
        <dbReference type="SMART" id="SM00458"/>
    </source>
</evidence>
<evidence type="ECO:0000313" key="4">
    <source>
        <dbReference type="Proteomes" id="UP001556367"/>
    </source>
</evidence>
<dbReference type="SUPFAM" id="SSF49870">
    <property type="entry name" value="Osmotin, thaumatin-like protein"/>
    <property type="match status" value="1"/>
</dbReference>
<dbReference type="PROSITE" id="PS50231">
    <property type="entry name" value="RICIN_B_LECTIN"/>
    <property type="match status" value="1"/>
</dbReference>
<dbReference type="EMBL" id="JASNQZ010000011">
    <property type="protein sequence ID" value="KAL0952120.1"/>
    <property type="molecule type" value="Genomic_DNA"/>
</dbReference>
<dbReference type="Proteomes" id="UP001556367">
    <property type="component" value="Unassembled WGS sequence"/>
</dbReference>
<dbReference type="Pfam" id="PF00652">
    <property type="entry name" value="Ricin_B_lectin"/>
    <property type="match status" value="1"/>
</dbReference>
<keyword evidence="4" id="KW-1185">Reference proteome</keyword>